<keyword evidence="2" id="KW-0347">Helicase</keyword>
<dbReference type="SUPFAM" id="SSF52540">
    <property type="entry name" value="P-loop containing nucleoside triphosphate hydrolases"/>
    <property type="match status" value="2"/>
</dbReference>
<dbReference type="PROSITE" id="PS51192">
    <property type="entry name" value="HELICASE_ATP_BIND_1"/>
    <property type="match status" value="1"/>
</dbReference>
<dbReference type="Proteomes" id="UP000007384">
    <property type="component" value="Chromosome"/>
</dbReference>
<dbReference type="InterPro" id="IPR027417">
    <property type="entry name" value="P-loop_NTPase"/>
</dbReference>
<reference evidence="2" key="1">
    <citation type="submission" date="2012-03" db="EMBL/GenBank/DDBJ databases">
        <title>Complete sequence of Fervidobacterium pennivorans DSM 9078.</title>
        <authorList>
            <consortium name="US DOE Joint Genome Institute"/>
            <person name="Lucas S."/>
            <person name="Han J."/>
            <person name="Lapidus A."/>
            <person name="Cheng J.-F."/>
            <person name="Goodwin L."/>
            <person name="Pitluck S."/>
            <person name="Peters L."/>
            <person name="Ovchinnikova G."/>
            <person name="Lu M."/>
            <person name="Detter J.C."/>
            <person name="Han C."/>
            <person name="Tapia R."/>
            <person name="Land M."/>
            <person name="Hauser L."/>
            <person name="Kyrpides N."/>
            <person name="Ivanova N."/>
            <person name="Pagani I."/>
            <person name="Noll K.M."/>
            <person name="Woyke T."/>
        </authorList>
    </citation>
    <scope>NUCLEOTIDE SEQUENCE</scope>
    <source>
        <strain evidence="2">DSM 9078</strain>
    </source>
</reference>
<evidence type="ECO:0000313" key="2">
    <source>
        <dbReference type="EMBL" id="AFG34867.1"/>
    </source>
</evidence>
<gene>
    <name evidence="2" type="ordered locus">Ferpe_0749</name>
</gene>
<dbReference type="PATRIC" id="fig|771875.3.peg.770"/>
<evidence type="ECO:0000259" key="1">
    <source>
        <dbReference type="PROSITE" id="PS51192"/>
    </source>
</evidence>
<dbReference type="GO" id="GO:0016787">
    <property type="term" value="F:hydrolase activity"/>
    <property type="evidence" value="ECO:0007669"/>
    <property type="project" value="InterPro"/>
</dbReference>
<accession>H9UBH4</accession>
<dbReference type="HOGENOM" id="CLU_565907_0_0_0"/>
<dbReference type="eggNOG" id="COG1061">
    <property type="taxonomic scope" value="Bacteria"/>
</dbReference>
<organism evidence="2 3">
    <name type="scientific">Fervidobacterium pennivorans (strain DSM 9078 / Ven5)</name>
    <dbReference type="NCBI Taxonomy" id="771875"/>
    <lineage>
        <taxon>Bacteria</taxon>
        <taxon>Thermotogati</taxon>
        <taxon>Thermotogota</taxon>
        <taxon>Thermotogae</taxon>
        <taxon>Thermotogales</taxon>
        <taxon>Fervidobacteriaceae</taxon>
        <taxon>Fervidobacterium</taxon>
    </lineage>
</organism>
<evidence type="ECO:0000313" key="3">
    <source>
        <dbReference type="Proteomes" id="UP000007384"/>
    </source>
</evidence>
<name>H9UBH4_FERPD</name>
<dbReference type="PANTHER" id="PTHR47396:SF1">
    <property type="entry name" value="ATP-DEPENDENT HELICASE IRC3-RELATED"/>
    <property type="match status" value="1"/>
</dbReference>
<keyword evidence="2" id="KW-0547">Nucleotide-binding</keyword>
<dbReference type="EMBL" id="CP003260">
    <property type="protein sequence ID" value="AFG34867.1"/>
    <property type="molecule type" value="Genomic_DNA"/>
</dbReference>
<keyword evidence="2" id="KW-0067">ATP-binding</keyword>
<dbReference type="GO" id="GO:0004386">
    <property type="term" value="F:helicase activity"/>
    <property type="evidence" value="ECO:0007669"/>
    <property type="project" value="UniProtKB-KW"/>
</dbReference>
<dbReference type="InterPro" id="IPR050742">
    <property type="entry name" value="Helicase_Restrict-Modif_Enz"/>
</dbReference>
<dbReference type="AlphaFoldDB" id="H9UBH4"/>
<dbReference type="SMART" id="SM00487">
    <property type="entry name" value="DEXDc"/>
    <property type="match status" value="1"/>
</dbReference>
<dbReference type="GO" id="GO:0003677">
    <property type="term" value="F:DNA binding"/>
    <property type="evidence" value="ECO:0007669"/>
    <property type="project" value="InterPro"/>
</dbReference>
<dbReference type="GO" id="GO:0005524">
    <property type="term" value="F:ATP binding"/>
    <property type="evidence" value="ECO:0007669"/>
    <property type="project" value="InterPro"/>
</dbReference>
<dbReference type="KEGG" id="fpe:Ferpe_0749"/>
<dbReference type="PANTHER" id="PTHR47396">
    <property type="entry name" value="TYPE I RESTRICTION ENZYME ECOKI R PROTEIN"/>
    <property type="match status" value="1"/>
</dbReference>
<dbReference type="InterPro" id="IPR006935">
    <property type="entry name" value="Helicase/UvrB_N"/>
</dbReference>
<sequence>MRVTLFPFQETALAELHEKINKAHLMWSEKDPQVISFSAPTGSGKTIIMTALFEEILYGGSDNIGDPNSVFVWLSDSPELNEQTRLKIESKSDKIRVRDLVTVDSNFDAEYLEGGRIYFINTQKLGSDKLLTTKSDTRQYTIWETLTNTAKRIPKQFYVVIDEAHRGTYTSAQAENKAQSIMQKFIKGSEEDGLCIMPLVIGVTATPQRFDNLIAGTTSTVQKVIVPPEQVRESGLLKDRIIIHYPDIQLGADMTMFKGAVENWLNKCAHWKAYCERENEKMVNPILVVQVEDGNEREITRTDLGICIDLLEEAMGRKLLPGEVVHTFNDYGTIKVRDVEIHQIEASRIEDEENVKVVFFKMNLSTGWDCPRAETMMSFRSEQDYTYIAQLLGRMIRTPLARRIASDAELNNVSLFLPYFDKDTVKNVVNALHDSESVMPTETGTNKELITLGRNLAYSDVFDSMDKLITYRLDSSRKQAPPLKLLIQLSRALTMDGIDLEAQKAVKNAVLSKMDEEIARIKVSGDFDGRVASITGFALNTLTFDYGENAYSFDEATQTMTVTEFDISRHFEQAGRILGEGLHKEYWIRHSTRDHIEVKIEVIVLTSDTAAMERINAFAEEKFISLYENNKRSIARLNEARKNIYERLINASAQPIAIPWVLPDSIDFSVSDNSIKIDRHLYCSEDGTFQASLNPWEKGVIEEELKNGAVCWLRNLDRKKWSLEIPYEVGGVITSMFPDLVVVRADAQGYIFDILEPHDPSRKDNYPKAVGLAKFAEKHWDKFGRIQLIRQKKGLDGREHFYRLDMAKVAVRNKVRGITSNEELDRIFDTDAERED</sequence>
<dbReference type="Pfam" id="PF04851">
    <property type="entry name" value="ResIII"/>
    <property type="match status" value="1"/>
</dbReference>
<proteinExistence type="predicted"/>
<dbReference type="InterPro" id="IPR014001">
    <property type="entry name" value="Helicase_ATP-bd"/>
</dbReference>
<keyword evidence="3" id="KW-1185">Reference proteome</keyword>
<dbReference type="GO" id="GO:0005829">
    <property type="term" value="C:cytosol"/>
    <property type="evidence" value="ECO:0007669"/>
    <property type="project" value="TreeGrafter"/>
</dbReference>
<feature type="domain" description="Helicase ATP-binding" evidence="1">
    <location>
        <begin position="26"/>
        <end position="225"/>
    </location>
</feature>
<keyword evidence="2" id="KW-0378">Hydrolase</keyword>
<dbReference type="Gene3D" id="3.40.50.300">
    <property type="entry name" value="P-loop containing nucleotide triphosphate hydrolases"/>
    <property type="match status" value="1"/>
</dbReference>
<dbReference type="STRING" id="771875.Ferpe_0749"/>
<protein>
    <submittedName>
        <fullName evidence="2">DNA/RNA helicase, superfamily II</fullName>
    </submittedName>
</protein>